<organism evidence="1 2">
    <name type="scientific">Pleuronectes platessa</name>
    <name type="common">European plaice</name>
    <dbReference type="NCBI Taxonomy" id="8262"/>
    <lineage>
        <taxon>Eukaryota</taxon>
        <taxon>Metazoa</taxon>
        <taxon>Chordata</taxon>
        <taxon>Craniata</taxon>
        <taxon>Vertebrata</taxon>
        <taxon>Euteleostomi</taxon>
        <taxon>Actinopterygii</taxon>
        <taxon>Neopterygii</taxon>
        <taxon>Teleostei</taxon>
        <taxon>Neoteleostei</taxon>
        <taxon>Acanthomorphata</taxon>
        <taxon>Carangaria</taxon>
        <taxon>Pleuronectiformes</taxon>
        <taxon>Pleuronectoidei</taxon>
        <taxon>Pleuronectidae</taxon>
        <taxon>Pleuronectes</taxon>
    </lineage>
</organism>
<accession>A0A9N7TVY8</accession>
<proteinExistence type="predicted"/>
<reference evidence="1" key="1">
    <citation type="submission" date="2020-03" db="EMBL/GenBank/DDBJ databases">
        <authorList>
            <person name="Weist P."/>
        </authorList>
    </citation>
    <scope>NUCLEOTIDE SEQUENCE</scope>
</reference>
<sequence>MDCEDGRHDSTSSHCPDMKPQLHMNTDIVHIWSQKLCLNQGLHPSEAASLRGCILQRLQHPSGAASFRGCIGCFLQRLHVKAASFRRLPPSKSASFLACILQRLLPSEAASFRGCIGCILQGLHPSEAASFRGCILQRLHPSEAASFRSFRGCILQRLLPSEAASFRGCLLQVFWFLLFHQKLLKLLQRLFSEHQGDSTLTLFQVEVRVQCKLPPLPHRHVQTQTVDTQLEVHMVLLWLHLVT</sequence>
<gene>
    <name evidence="1" type="ORF">PLEPLA_LOCUS7406</name>
</gene>
<dbReference type="AlphaFoldDB" id="A0A9N7TVY8"/>
<comment type="caution">
    <text evidence="1">The sequence shown here is derived from an EMBL/GenBank/DDBJ whole genome shotgun (WGS) entry which is preliminary data.</text>
</comment>
<protein>
    <submittedName>
        <fullName evidence="1">Uncharacterized protein</fullName>
    </submittedName>
</protein>
<keyword evidence="2" id="KW-1185">Reference proteome</keyword>
<dbReference type="Proteomes" id="UP001153269">
    <property type="component" value="Unassembled WGS sequence"/>
</dbReference>
<evidence type="ECO:0000313" key="2">
    <source>
        <dbReference type="Proteomes" id="UP001153269"/>
    </source>
</evidence>
<name>A0A9N7TVY8_PLEPL</name>
<dbReference type="EMBL" id="CADEAL010000396">
    <property type="protein sequence ID" value="CAB1419558.1"/>
    <property type="molecule type" value="Genomic_DNA"/>
</dbReference>
<evidence type="ECO:0000313" key="1">
    <source>
        <dbReference type="EMBL" id="CAB1419558.1"/>
    </source>
</evidence>